<dbReference type="Proteomes" id="UP001459277">
    <property type="component" value="Unassembled WGS sequence"/>
</dbReference>
<evidence type="ECO:0000313" key="2">
    <source>
        <dbReference type="Proteomes" id="UP001459277"/>
    </source>
</evidence>
<dbReference type="EMBL" id="JAZDWU010000005">
    <property type="protein sequence ID" value="KAL0002121.1"/>
    <property type="molecule type" value="Genomic_DNA"/>
</dbReference>
<gene>
    <name evidence="1" type="ORF">SO802_015902</name>
</gene>
<name>A0AAW2D0A9_9ROSI</name>
<proteinExistence type="predicted"/>
<accession>A0AAW2D0A9</accession>
<evidence type="ECO:0000313" key="1">
    <source>
        <dbReference type="EMBL" id="KAL0002121.1"/>
    </source>
</evidence>
<comment type="caution">
    <text evidence="1">The sequence shown here is derived from an EMBL/GenBank/DDBJ whole genome shotgun (WGS) entry which is preliminary data.</text>
</comment>
<protein>
    <submittedName>
        <fullName evidence="1">Uncharacterized protein</fullName>
    </submittedName>
</protein>
<reference evidence="1 2" key="1">
    <citation type="submission" date="2024-01" db="EMBL/GenBank/DDBJ databases">
        <title>A telomere-to-telomere, gap-free genome of sweet tea (Lithocarpus litseifolius).</title>
        <authorList>
            <person name="Zhou J."/>
        </authorList>
    </citation>
    <scope>NUCLEOTIDE SEQUENCE [LARGE SCALE GENOMIC DNA]</scope>
    <source>
        <strain evidence="1">Zhou-2022a</strain>
        <tissue evidence="1">Leaf</tissue>
    </source>
</reference>
<keyword evidence="2" id="KW-1185">Reference proteome</keyword>
<organism evidence="1 2">
    <name type="scientific">Lithocarpus litseifolius</name>
    <dbReference type="NCBI Taxonomy" id="425828"/>
    <lineage>
        <taxon>Eukaryota</taxon>
        <taxon>Viridiplantae</taxon>
        <taxon>Streptophyta</taxon>
        <taxon>Embryophyta</taxon>
        <taxon>Tracheophyta</taxon>
        <taxon>Spermatophyta</taxon>
        <taxon>Magnoliopsida</taxon>
        <taxon>eudicotyledons</taxon>
        <taxon>Gunneridae</taxon>
        <taxon>Pentapetalae</taxon>
        <taxon>rosids</taxon>
        <taxon>fabids</taxon>
        <taxon>Fagales</taxon>
        <taxon>Fagaceae</taxon>
        <taxon>Lithocarpus</taxon>
    </lineage>
</organism>
<dbReference type="AlphaFoldDB" id="A0AAW2D0A9"/>
<sequence>MKDGDEDLEAERLRFECWCIRLKIRIQMLGSAGGRMASSLKNSGLLKFVIQCLFGLRTSCRLITSFMG</sequence>